<dbReference type="AlphaFoldDB" id="A0A0E9RPF0"/>
<dbReference type="EMBL" id="GBXM01078354">
    <property type="protein sequence ID" value="JAH30223.1"/>
    <property type="molecule type" value="Transcribed_RNA"/>
</dbReference>
<protein>
    <submittedName>
        <fullName evidence="1">Uncharacterized protein</fullName>
    </submittedName>
</protein>
<reference evidence="1" key="1">
    <citation type="submission" date="2014-11" db="EMBL/GenBank/DDBJ databases">
        <authorList>
            <person name="Amaro Gonzalez C."/>
        </authorList>
    </citation>
    <scope>NUCLEOTIDE SEQUENCE</scope>
</reference>
<proteinExistence type="predicted"/>
<accession>A0A0E9RPF0</accession>
<reference evidence="1" key="2">
    <citation type="journal article" date="2015" name="Fish Shellfish Immunol.">
        <title>Early steps in the European eel (Anguilla anguilla)-Vibrio vulnificus interaction in the gills: Role of the RtxA13 toxin.</title>
        <authorList>
            <person name="Callol A."/>
            <person name="Pajuelo D."/>
            <person name="Ebbesson L."/>
            <person name="Teles M."/>
            <person name="MacKenzie S."/>
            <person name="Amaro C."/>
        </authorList>
    </citation>
    <scope>NUCLEOTIDE SEQUENCE</scope>
</reference>
<name>A0A0E9RPF0_ANGAN</name>
<organism evidence="1">
    <name type="scientific">Anguilla anguilla</name>
    <name type="common">European freshwater eel</name>
    <name type="synonym">Muraena anguilla</name>
    <dbReference type="NCBI Taxonomy" id="7936"/>
    <lineage>
        <taxon>Eukaryota</taxon>
        <taxon>Metazoa</taxon>
        <taxon>Chordata</taxon>
        <taxon>Craniata</taxon>
        <taxon>Vertebrata</taxon>
        <taxon>Euteleostomi</taxon>
        <taxon>Actinopterygii</taxon>
        <taxon>Neopterygii</taxon>
        <taxon>Teleostei</taxon>
        <taxon>Anguilliformes</taxon>
        <taxon>Anguillidae</taxon>
        <taxon>Anguilla</taxon>
    </lineage>
</organism>
<evidence type="ECO:0000313" key="1">
    <source>
        <dbReference type="EMBL" id="JAH30223.1"/>
    </source>
</evidence>
<sequence length="30" mass="3648">MSLNIFYLKKTHLPTFINAFYKCIYKCLFS</sequence>